<evidence type="ECO:0000313" key="3">
    <source>
        <dbReference type="WBParaSite" id="HPLM_0000033501-mRNA-1"/>
    </source>
</evidence>
<reference evidence="1 2" key="2">
    <citation type="submission" date="2018-11" db="EMBL/GenBank/DDBJ databases">
        <authorList>
            <consortium name="Pathogen Informatics"/>
        </authorList>
    </citation>
    <scope>NUCLEOTIDE SEQUENCE [LARGE SCALE GENOMIC DNA]</scope>
    <source>
        <strain evidence="1 2">MHpl1</strain>
    </source>
</reference>
<accession>A0A0N4VSR8</accession>
<protein>
    <submittedName>
        <fullName evidence="3">MADF domain-containing protein</fullName>
    </submittedName>
</protein>
<dbReference type="WBParaSite" id="HPLM_0000033501-mRNA-1">
    <property type="protein sequence ID" value="HPLM_0000033501-mRNA-1"/>
    <property type="gene ID" value="HPLM_0000033501"/>
</dbReference>
<reference evidence="3" key="1">
    <citation type="submission" date="2017-02" db="UniProtKB">
        <authorList>
            <consortium name="WormBaseParasite"/>
        </authorList>
    </citation>
    <scope>IDENTIFICATION</scope>
</reference>
<dbReference type="EMBL" id="UZAF01000208">
    <property type="protein sequence ID" value="VDO05108.1"/>
    <property type="molecule type" value="Genomic_DNA"/>
</dbReference>
<proteinExistence type="predicted"/>
<keyword evidence="2" id="KW-1185">Reference proteome</keyword>
<gene>
    <name evidence="1" type="ORF">HPLM_LOCUS336</name>
</gene>
<sequence length="74" mass="8420">MQLRVEDFSRKRFGNHDALAHEWEKIKTGAEKMLALYPSSQSSNDFADNNVMSQSILERKACASQRTVVAPKNH</sequence>
<organism evidence="3">
    <name type="scientific">Haemonchus placei</name>
    <name type="common">Barber's pole worm</name>
    <dbReference type="NCBI Taxonomy" id="6290"/>
    <lineage>
        <taxon>Eukaryota</taxon>
        <taxon>Metazoa</taxon>
        <taxon>Ecdysozoa</taxon>
        <taxon>Nematoda</taxon>
        <taxon>Chromadorea</taxon>
        <taxon>Rhabditida</taxon>
        <taxon>Rhabditina</taxon>
        <taxon>Rhabditomorpha</taxon>
        <taxon>Strongyloidea</taxon>
        <taxon>Trichostrongylidae</taxon>
        <taxon>Haemonchus</taxon>
    </lineage>
</organism>
<name>A0A0N4VSR8_HAEPC</name>
<dbReference type="Proteomes" id="UP000268014">
    <property type="component" value="Unassembled WGS sequence"/>
</dbReference>
<evidence type="ECO:0000313" key="2">
    <source>
        <dbReference type="Proteomes" id="UP000268014"/>
    </source>
</evidence>
<dbReference type="AlphaFoldDB" id="A0A0N4VSR8"/>
<evidence type="ECO:0000313" key="1">
    <source>
        <dbReference type="EMBL" id="VDO05108.1"/>
    </source>
</evidence>